<feature type="compositionally biased region" description="Polar residues" evidence="1">
    <location>
        <begin position="1"/>
        <end position="20"/>
    </location>
</feature>
<comment type="caution">
    <text evidence="2">The sequence shown here is derived from an EMBL/GenBank/DDBJ whole genome shotgun (WGS) entry which is preliminary data.</text>
</comment>
<protein>
    <submittedName>
        <fullName evidence="2">Uncharacterized protein</fullName>
    </submittedName>
</protein>
<reference evidence="2" key="1">
    <citation type="submission" date="2023-07" db="EMBL/GenBank/DDBJ databases">
        <authorList>
            <consortium name="AG Swart"/>
            <person name="Singh M."/>
            <person name="Singh A."/>
            <person name="Seah K."/>
            <person name="Emmerich C."/>
        </authorList>
    </citation>
    <scope>NUCLEOTIDE SEQUENCE</scope>
    <source>
        <strain evidence="2">DP1</strain>
    </source>
</reference>
<gene>
    <name evidence="2" type="ORF">ECRASSUSDP1_LOCUS29072</name>
</gene>
<sequence length="201" mass="22611">MEQEESQITSPEVLNQSGNQMGAERSEPFEYSENTQTLDEGYTEKEIEQDEDQEYVKDENMGEGDEERNEELEKSNPIRLTHSEKMMLNSAKIGDKGPQIESDHYGKPRKTISDEENDAEFDGFVIINAPGSMKTIKEDVKDEDSSSNSQGYESGCYLISSKTSTLEASHENNSAFSVLTDKFCSSIKSFKNSIMKENSNP</sequence>
<name>A0AAD2DAN9_EUPCR</name>
<accession>A0AAD2DAN9</accession>
<feature type="compositionally biased region" description="Acidic residues" evidence="1">
    <location>
        <begin position="61"/>
        <end position="70"/>
    </location>
</feature>
<dbReference type="Proteomes" id="UP001295684">
    <property type="component" value="Unassembled WGS sequence"/>
</dbReference>
<keyword evidence="3" id="KW-1185">Reference proteome</keyword>
<proteinExistence type="predicted"/>
<feature type="region of interest" description="Disordered" evidence="1">
    <location>
        <begin position="1"/>
        <end position="118"/>
    </location>
</feature>
<dbReference type="AlphaFoldDB" id="A0AAD2DAN9"/>
<feature type="compositionally biased region" description="Basic and acidic residues" evidence="1">
    <location>
        <begin position="71"/>
        <end position="85"/>
    </location>
</feature>
<evidence type="ECO:0000313" key="3">
    <source>
        <dbReference type="Proteomes" id="UP001295684"/>
    </source>
</evidence>
<evidence type="ECO:0000313" key="2">
    <source>
        <dbReference type="EMBL" id="CAI2387439.1"/>
    </source>
</evidence>
<organism evidence="2 3">
    <name type="scientific">Euplotes crassus</name>
    <dbReference type="NCBI Taxonomy" id="5936"/>
    <lineage>
        <taxon>Eukaryota</taxon>
        <taxon>Sar</taxon>
        <taxon>Alveolata</taxon>
        <taxon>Ciliophora</taxon>
        <taxon>Intramacronucleata</taxon>
        <taxon>Spirotrichea</taxon>
        <taxon>Hypotrichia</taxon>
        <taxon>Euplotida</taxon>
        <taxon>Euplotidae</taxon>
        <taxon>Moneuplotes</taxon>
    </lineage>
</organism>
<dbReference type="EMBL" id="CAMPGE010029949">
    <property type="protein sequence ID" value="CAI2387439.1"/>
    <property type="molecule type" value="Genomic_DNA"/>
</dbReference>
<evidence type="ECO:0000256" key="1">
    <source>
        <dbReference type="SAM" id="MobiDB-lite"/>
    </source>
</evidence>